<evidence type="ECO:0008006" key="5">
    <source>
        <dbReference type="Google" id="ProtNLM"/>
    </source>
</evidence>
<dbReference type="EMBL" id="FUYC01000005">
    <property type="protein sequence ID" value="SKA81933.1"/>
    <property type="molecule type" value="Genomic_DNA"/>
</dbReference>
<keyword evidence="1" id="KW-1133">Transmembrane helix</keyword>
<proteinExistence type="predicted"/>
<evidence type="ECO:0000256" key="2">
    <source>
        <dbReference type="SAM" id="SignalP"/>
    </source>
</evidence>
<name>A0A1T4WX51_9BACT</name>
<feature type="chain" id="PRO_5012301278" description="VPLPA-CTERM protein sorting domain-containing protein" evidence="2">
    <location>
        <begin position="23"/>
        <end position="221"/>
    </location>
</feature>
<evidence type="ECO:0000313" key="4">
    <source>
        <dbReference type="Proteomes" id="UP000190027"/>
    </source>
</evidence>
<dbReference type="Proteomes" id="UP000190027">
    <property type="component" value="Unassembled WGS sequence"/>
</dbReference>
<accession>A0A1T4WX51</accession>
<reference evidence="3 4" key="1">
    <citation type="submission" date="2017-02" db="EMBL/GenBank/DDBJ databases">
        <authorList>
            <person name="Peterson S.W."/>
        </authorList>
    </citation>
    <scope>NUCLEOTIDE SEQUENCE [LARGE SCALE GENOMIC DNA]</scope>
    <source>
        <strain evidence="3 4">DSM 16080</strain>
    </source>
</reference>
<gene>
    <name evidence="3" type="ORF">SAMN02745704_01472</name>
</gene>
<feature type="signal peptide" evidence="2">
    <location>
        <begin position="1"/>
        <end position="22"/>
    </location>
</feature>
<sequence>MKRHILFLTIAFLLTMTTTTLAVPFNITYTADNSLRNFSYSVDGGVLQSVPGFVDEGSSGDWTTPQSLSFDMAVGSTYQFVWQVDNTGAVGADDNPMAFLAEISNAWGTVETSSIWEVANNNGGTPGTWGAATEYALNSGAWLTGESGNSIWFKGNGNSGVAGISDSARWIGLDEYPGPTGQESMFVRLSLTTPTPLPAAVWMFGAGLAGLLGMGRWRRRS</sequence>
<keyword evidence="2" id="KW-0732">Signal</keyword>
<dbReference type="RefSeq" id="WP_078717044.1">
    <property type="nucleotide sequence ID" value="NZ_FUYC01000005.1"/>
</dbReference>
<keyword evidence="1" id="KW-0472">Membrane</keyword>
<feature type="transmembrane region" description="Helical" evidence="1">
    <location>
        <begin position="199"/>
        <end position="217"/>
    </location>
</feature>
<evidence type="ECO:0000256" key="1">
    <source>
        <dbReference type="SAM" id="Phobius"/>
    </source>
</evidence>
<keyword evidence="1" id="KW-0812">Transmembrane</keyword>
<evidence type="ECO:0000313" key="3">
    <source>
        <dbReference type="EMBL" id="SKA81933.1"/>
    </source>
</evidence>
<dbReference type="AlphaFoldDB" id="A0A1T4WX51"/>
<dbReference type="OrthoDB" id="9837534at2"/>
<keyword evidence="4" id="KW-1185">Reference proteome</keyword>
<protein>
    <recommendedName>
        <fullName evidence="5">VPLPA-CTERM protein sorting domain-containing protein</fullName>
    </recommendedName>
</protein>
<organism evidence="3 4">
    <name type="scientific">Paucidesulfovibrio gracilis DSM 16080</name>
    <dbReference type="NCBI Taxonomy" id="1121449"/>
    <lineage>
        <taxon>Bacteria</taxon>
        <taxon>Pseudomonadati</taxon>
        <taxon>Thermodesulfobacteriota</taxon>
        <taxon>Desulfovibrionia</taxon>
        <taxon>Desulfovibrionales</taxon>
        <taxon>Desulfovibrionaceae</taxon>
        <taxon>Paucidesulfovibrio</taxon>
    </lineage>
</organism>